<dbReference type="eggNOG" id="COG1233">
    <property type="taxonomic scope" value="Bacteria"/>
</dbReference>
<reference evidence="3 4" key="1">
    <citation type="journal article" date="2010" name="Stand. Genomic Sci.">
        <title>Complete genome sequence of Coraliomargarita akajimensis type strain (04OKA010-24).</title>
        <authorList>
            <person name="Mavromatis K."/>
            <person name="Abt B."/>
            <person name="Brambilla E."/>
            <person name="Lapidus A."/>
            <person name="Copeland A."/>
            <person name="Deshpande S."/>
            <person name="Nolan M."/>
            <person name="Lucas S."/>
            <person name="Tice H."/>
            <person name="Cheng J.F."/>
            <person name="Han C."/>
            <person name="Detter J.C."/>
            <person name="Woyke T."/>
            <person name="Goodwin L."/>
            <person name="Pitluck S."/>
            <person name="Held B."/>
            <person name="Brettin T."/>
            <person name="Tapia R."/>
            <person name="Ivanova N."/>
            <person name="Mikhailova N."/>
            <person name="Pati A."/>
            <person name="Liolios K."/>
            <person name="Chen A."/>
            <person name="Palaniappan K."/>
            <person name="Land M."/>
            <person name="Hauser L."/>
            <person name="Chang Y.J."/>
            <person name="Jeffries C.D."/>
            <person name="Rohde M."/>
            <person name="Goker M."/>
            <person name="Bristow J."/>
            <person name="Eisen J.A."/>
            <person name="Markowitz V."/>
            <person name="Hugenholtz P."/>
            <person name="Klenk H.P."/>
            <person name="Kyrpides N.C."/>
        </authorList>
    </citation>
    <scope>NUCLEOTIDE SEQUENCE [LARGE SCALE GENOMIC DNA]</scope>
    <source>
        <strain evidence="4">DSM 45221 / IAM 15411 / JCM 23193 / KCTC 12865</strain>
    </source>
</reference>
<evidence type="ECO:0000256" key="1">
    <source>
        <dbReference type="ARBA" id="ARBA00006046"/>
    </source>
</evidence>
<name>D5EK28_CORAD</name>
<dbReference type="Gene3D" id="3.50.50.60">
    <property type="entry name" value="FAD/NAD(P)-binding domain"/>
    <property type="match status" value="2"/>
</dbReference>
<dbReference type="PANTHER" id="PTHR43734:SF3">
    <property type="entry name" value="B-CAROTENE KETOLASE"/>
    <property type="match status" value="1"/>
</dbReference>
<feature type="domain" description="Amine oxidase" evidence="2">
    <location>
        <begin position="22"/>
        <end position="383"/>
    </location>
</feature>
<dbReference type="PANTHER" id="PTHR43734">
    <property type="entry name" value="PHYTOENE DESATURASE"/>
    <property type="match status" value="1"/>
</dbReference>
<gene>
    <name evidence="3" type="ordered locus">Caka_1758</name>
</gene>
<evidence type="ECO:0000313" key="3">
    <source>
        <dbReference type="EMBL" id="ADE54777.1"/>
    </source>
</evidence>
<dbReference type="KEGG" id="caa:Caka_1758"/>
<protein>
    <submittedName>
        <fullName evidence="3">Thiamine biosynthesis Thi4 protein</fullName>
    </submittedName>
</protein>
<dbReference type="InterPro" id="IPR002937">
    <property type="entry name" value="Amino_oxidase"/>
</dbReference>
<dbReference type="Pfam" id="PF01593">
    <property type="entry name" value="Amino_oxidase"/>
    <property type="match status" value="1"/>
</dbReference>
<dbReference type="OrthoDB" id="9814556at2"/>
<accession>D5EK28</accession>
<keyword evidence="4" id="KW-1185">Reference proteome</keyword>
<dbReference type="Proteomes" id="UP000000925">
    <property type="component" value="Chromosome"/>
</dbReference>
<dbReference type="HOGENOM" id="CLU_567249_0_0_0"/>
<comment type="similarity">
    <text evidence="1">Belongs to the carotenoid/retinoid oxidoreductase family.</text>
</comment>
<evidence type="ECO:0000313" key="4">
    <source>
        <dbReference type="Proteomes" id="UP000000925"/>
    </source>
</evidence>
<dbReference type="STRING" id="583355.Caka_1758"/>
<dbReference type="EMBL" id="CP001998">
    <property type="protein sequence ID" value="ADE54777.1"/>
    <property type="molecule type" value="Genomic_DNA"/>
</dbReference>
<dbReference type="AlphaFoldDB" id="D5EK28"/>
<evidence type="ECO:0000259" key="2">
    <source>
        <dbReference type="Pfam" id="PF01593"/>
    </source>
</evidence>
<dbReference type="SUPFAM" id="SSF51905">
    <property type="entry name" value="FAD/NAD(P)-binding domain"/>
    <property type="match status" value="1"/>
</dbReference>
<organism evidence="3 4">
    <name type="scientific">Coraliomargarita akajimensis (strain DSM 45221 / IAM 15411 / JCM 23193 / KCTC 12865 / 04OKA010-24)</name>
    <dbReference type="NCBI Taxonomy" id="583355"/>
    <lineage>
        <taxon>Bacteria</taxon>
        <taxon>Pseudomonadati</taxon>
        <taxon>Verrucomicrobiota</taxon>
        <taxon>Opitutia</taxon>
        <taxon>Puniceicoccales</taxon>
        <taxon>Coraliomargaritaceae</taxon>
        <taxon>Coraliomargarita</taxon>
    </lineage>
</organism>
<dbReference type="InterPro" id="IPR036188">
    <property type="entry name" value="FAD/NAD-bd_sf"/>
</dbReference>
<proteinExistence type="inferred from homology"/>
<dbReference type="GO" id="GO:0016491">
    <property type="term" value="F:oxidoreductase activity"/>
    <property type="evidence" value="ECO:0007669"/>
    <property type="project" value="InterPro"/>
</dbReference>
<dbReference type="RefSeq" id="WP_013043499.1">
    <property type="nucleotide sequence ID" value="NC_014008.1"/>
</dbReference>
<sequence length="488" mass="55271">MAKDWLEGIESEYDVVVVGSGLGGLTAANYLSKNGHKVLLLEHHYQFGGLATWFKRPGGHIFDISLHGFPYGMVKSCRKYWTKEIADSIHQLKDVRFINPQMDVWTTFDREDFTRILVEDFKIDRDKVEAFYDHLRQMNFYDDNTQTTGEMFEEFFPGRSDVHRLLMEPISYANGSHLDDPAITYGIVFSNFMSKGVFTFQGGTDTLIKKMVAELQKNGCEVRKCALVEGVDVEDGKVVGVRVRSQNTGEEEFPVRSVKCKAVLSNANVRNTIQYLVGEDKFSPEFIKEVKAVRNNTSSCQVYMGIKKGETIPNIGDLVFTSKAPEYSIEELTSRKTTSHTFSIYYPETRPHLREPRYTVVASLNARWTEWDDLSDEAYAAEKQRLCDECVASLETFIPDVREKIDYIEAATPRTVNYYTKSMQGTSFGTKFEGLKVSMGLSEQIAGLYHAGSVGIIMSGWLGTMNYGVITANKLDKWLFEQAKGDAN</sequence>